<dbReference type="AlphaFoldDB" id="A0A9I9EK89"/>
<sequence>MLQEKESETVKPNETIQRDENNENDRGEGDRNNCEERGRRDEGEHDGKCGNKSERKNVQQI</sequence>
<evidence type="ECO:0000256" key="1">
    <source>
        <dbReference type="SAM" id="MobiDB-lite"/>
    </source>
</evidence>
<dbReference type="Gramene" id="MELO3C034900.2.1">
    <property type="protein sequence ID" value="MELO3C034900.2.1"/>
    <property type="gene ID" value="MELO3C034900.2"/>
</dbReference>
<organism evidence="2">
    <name type="scientific">Cucumis melo</name>
    <name type="common">Muskmelon</name>
    <dbReference type="NCBI Taxonomy" id="3656"/>
    <lineage>
        <taxon>Eukaryota</taxon>
        <taxon>Viridiplantae</taxon>
        <taxon>Streptophyta</taxon>
        <taxon>Embryophyta</taxon>
        <taxon>Tracheophyta</taxon>
        <taxon>Spermatophyta</taxon>
        <taxon>Magnoliopsida</taxon>
        <taxon>eudicotyledons</taxon>
        <taxon>Gunneridae</taxon>
        <taxon>Pentapetalae</taxon>
        <taxon>rosids</taxon>
        <taxon>fabids</taxon>
        <taxon>Cucurbitales</taxon>
        <taxon>Cucurbitaceae</taxon>
        <taxon>Benincaseae</taxon>
        <taxon>Cucumis</taxon>
    </lineage>
</organism>
<accession>A0A9I9EK89</accession>
<proteinExistence type="predicted"/>
<evidence type="ECO:0000313" key="2">
    <source>
        <dbReference type="EnsemblPlants" id="MELO3C034900.2.1"/>
    </source>
</evidence>
<feature type="region of interest" description="Disordered" evidence="1">
    <location>
        <begin position="1"/>
        <end position="61"/>
    </location>
</feature>
<protein>
    <submittedName>
        <fullName evidence="2">Uncharacterized protein</fullName>
    </submittedName>
</protein>
<reference evidence="2" key="1">
    <citation type="submission" date="2023-03" db="UniProtKB">
        <authorList>
            <consortium name="EnsemblPlants"/>
        </authorList>
    </citation>
    <scope>IDENTIFICATION</scope>
</reference>
<dbReference type="EnsemblPlants" id="MELO3C034900.2.1">
    <property type="protein sequence ID" value="MELO3C034900.2.1"/>
    <property type="gene ID" value="MELO3C034900.2"/>
</dbReference>
<name>A0A9I9EK89_CUCME</name>